<accession>A6I4I0</accession>
<dbReference type="AlphaFoldDB" id="A6I4I0"/>
<gene>
    <name evidence="1" type="ORF">rCG_44791</name>
</gene>
<organism evidence="1 2">
    <name type="scientific">Rattus norvegicus</name>
    <name type="common">Rat</name>
    <dbReference type="NCBI Taxonomy" id="10116"/>
    <lineage>
        <taxon>Eukaryota</taxon>
        <taxon>Metazoa</taxon>
        <taxon>Chordata</taxon>
        <taxon>Craniata</taxon>
        <taxon>Vertebrata</taxon>
        <taxon>Euteleostomi</taxon>
        <taxon>Mammalia</taxon>
        <taxon>Eutheria</taxon>
        <taxon>Euarchontoglires</taxon>
        <taxon>Glires</taxon>
        <taxon>Rodentia</taxon>
        <taxon>Myomorpha</taxon>
        <taxon>Muroidea</taxon>
        <taxon>Muridae</taxon>
        <taxon>Murinae</taxon>
        <taxon>Rattus</taxon>
    </lineage>
</organism>
<protein>
    <submittedName>
        <fullName evidence="1">RCG44791</fullName>
    </submittedName>
</protein>
<reference evidence="2" key="1">
    <citation type="submission" date="2005-09" db="EMBL/GenBank/DDBJ databases">
        <authorList>
            <person name="Mural R.J."/>
            <person name="Li P.W."/>
            <person name="Adams M.D."/>
            <person name="Amanatides P.G."/>
            <person name="Baden-Tillson H."/>
            <person name="Barnstead M."/>
            <person name="Chin S.H."/>
            <person name="Dew I."/>
            <person name="Evans C.A."/>
            <person name="Ferriera S."/>
            <person name="Flanigan M."/>
            <person name="Fosler C."/>
            <person name="Glodek A."/>
            <person name="Gu Z."/>
            <person name="Holt R.A."/>
            <person name="Jennings D."/>
            <person name="Kraft C.L."/>
            <person name="Lu F."/>
            <person name="Nguyen T."/>
            <person name="Nusskern D.R."/>
            <person name="Pfannkoch C.M."/>
            <person name="Sitter C."/>
            <person name="Sutton G.G."/>
            <person name="Venter J.C."/>
            <person name="Wang Z."/>
            <person name="Woodage T."/>
            <person name="Zheng X.H."/>
            <person name="Zhong F."/>
        </authorList>
    </citation>
    <scope>NUCLEOTIDE SEQUENCE [LARGE SCALE GENOMIC DNA]</scope>
    <source>
        <strain>BN</strain>
        <strain evidence="2">Sprague-Dawley</strain>
    </source>
</reference>
<name>A6I4I0_RAT</name>
<proteinExistence type="predicted"/>
<evidence type="ECO:0000313" key="2">
    <source>
        <dbReference type="Proteomes" id="UP000234681"/>
    </source>
</evidence>
<evidence type="ECO:0000313" key="1">
    <source>
        <dbReference type="EMBL" id="EDM09938.1"/>
    </source>
</evidence>
<dbReference type="Proteomes" id="UP000234681">
    <property type="component" value="Chromosome 2"/>
</dbReference>
<dbReference type="EMBL" id="CH473955">
    <property type="protein sequence ID" value="EDM09938.1"/>
    <property type="molecule type" value="Genomic_DNA"/>
</dbReference>
<sequence length="23" mass="2894">MERLCDLKQWRQPHTRLSHEARC</sequence>